<evidence type="ECO:0000313" key="6">
    <source>
        <dbReference type="Proteomes" id="UP000293142"/>
    </source>
</evidence>
<accession>A0A4Q9DTA8</accession>
<dbReference type="InterPro" id="IPR001761">
    <property type="entry name" value="Peripla_BP/Lac1_sug-bd_dom"/>
</dbReference>
<sequence length="334" mass="37042">MATVKDVALIAGVSPATVSRVLTNKGNIASETKARIYSAMEQVNYVPSGQQQAGKSKTVCLAIARTPSDFVGNAFFSDVLCGISDAAKQIEYNVLFSLAYTMEEQIEKCARLYKEKQAGGFIFTSVLSSDKDMLLQKMQELQIPFVLIGKSLTHNVFSVHNDNMRDSYMATTYLINKGYKNILLLTPNVNQDVVHDRIHGYRRAVEEHGLHIASTHVVYCDDDEEGIMRTLERVRQEGIVFDAIMTMENIMSLSALKYCQSKGLRVPEDLGILCFNNAAYLDKLSPSITCVDLNPTLLGAEAFKLLKDIMNAAPADRIHKSVTLPSEIIERNST</sequence>
<dbReference type="PANTHER" id="PTHR30146">
    <property type="entry name" value="LACI-RELATED TRANSCRIPTIONAL REPRESSOR"/>
    <property type="match status" value="1"/>
</dbReference>
<dbReference type="Proteomes" id="UP000293142">
    <property type="component" value="Unassembled WGS sequence"/>
</dbReference>
<dbReference type="PANTHER" id="PTHR30146:SF109">
    <property type="entry name" value="HTH-TYPE TRANSCRIPTIONAL REGULATOR GALS"/>
    <property type="match status" value="1"/>
</dbReference>
<evidence type="ECO:0000256" key="2">
    <source>
        <dbReference type="ARBA" id="ARBA00023125"/>
    </source>
</evidence>
<dbReference type="InterPro" id="IPR028082">
    <property type="entry name" value="Peripla_BP_I"/>
</dbReference>
<comment type="caution">
    <text evidence="5">The sequence shown here is derived from an EMBL/GenBank/DDBJ whole genome shotgun (WGS) entry which is preliminary data.</text>
</comment>
<evidence type="ECO:0000259" key="4">
    <source>
        <dbReference type="PROSITE" id="PS50932"/>
    </source>
</evidence>
<dbReference type="SMART" id="SM00354">
    <property type="entry name" value="HTH_LACI"/>
    <property type="match status" value="1"/>
</dbReference>
<dbReference type="PROSITE" id="PS50932">
    <property type="entry name" value="HTH_LACI_2"/>
    <property type="match status" value="1"/>
</dbReference>
<dbReference type="InterPro" id="IPR010982">
    <property type="entry name" value="Lambda_DNA-bd_dom_sf"/>
</dbReference>
<keyword evidence="1" id="KW-0805">Transcription regulation</keyword>
<reference evidence="5 6" key="1">
    <citation type="submission" date="2019-02" db="EMBL/GenBank/DDBJ databases">
        <title>Paenibacillus sp. nov., isolated from surface-sterilized tissue of Thalictrum simplex L.</title>
        <authorList>
            <person name="Tuo L."/>
        </authorList>
    </citation>
    <scope>NUCLEOTIDE SEQUENCE [LARGE SCALE GENOMIC DNA]</scope>
    <source>
        <strain evidence="5 6">N2SHLJ1</strain>
    </source>
</reference>
<organism evidence="5 6">
    <name type="scientific">Paenibacillus thalictri</name>
    <dbReference type="NCBI Taxonomy" id="2527873"/>
    <lineage>
        <taxon>Bacteria</taxon>
        <taxon>Bacillati</taxon>
        <taxon>Bacillota</taxon>
        <taxon>Bacilli</taxon>
        <taxon>Bacillales</taxon>
        <taxon>Paenibacillaceae</taxon>
        <taxon>Paenibacillus</taxon>
    </lineage>
</organism>
<dbReference type="GO" id="GO:0000976">
    <property type="term" value="F:transcription cis-regulatory region binding"/>
    <property type="evidence" value="ECO:0007669"/>
    <property type="project" value="TreeGrafter"/>
</dbReference>
<evidence type="ECO:0000256" key="1">
    <source>
        <dbReference type="ARBA" id="ARBA00023015"/>
    </source>
</evidence>
<proteinExistence type="predicted"/>
<name>A0A4Q9DTA8_9BACL</name>
<dbReference type="SUPFAM" id="SSF47413">
    <property type="entry name" value="lambda repressor-like DNA-binding domains"/>
    <property type="match status" value="1"/>
</dbReference>
<dbReference type="EMBL" id="SIRE01000007">
    <property type="protein sequence ID" value="TBL79365.1"/>
    <property type="molecule type" value="Genomic_DNA"/>
</dbReference>
<dbReference type="CDD" id="cd01392">
    <property type="entry name" value="HTH_LacI"/>
    <property type="match status" value="1"/>
</dbReference>
<dbReference type="Gene3D" id="1.10.260.40">
    <property type="entry name" value="lambda repressor-like DNA-binding domains"/>
    <property type="match status" value="1"/>
</dbReference>
<keyword evidence="2" id="KW-0238">DNA-binding</keyword>
<gene>
    <name evidence="5" type="ORF">EYB31_10635</name>
</gene>
<dbReference type="PROSITE" id="PS00356">
    <property type="entry name" value="HTH_LACI_1"/>
    <property type="match status" value="1"/>
</dbReference>
<keyword evidence="6" id="KW-1185">Reference proteome</keyword>
<protein>
    <submittedName>
        <fullName evidence="5">LacI family transcriptional regulator</fullName>
    </submittedName>
</protein>
<dbReference type="Gene3D" id="3.40.50.2300">
    <property type="match status" value="2"/>
</dbReference>
<dbReference type="InterPro" id="IPR000843">
    <property type="entry name" value="HTH_LacI"/>
</dbReference>
<feature type="domain" description="HTH lacI-type" evidence="4">
    <location>
        <begin position="2"/>
        <end position="56"/>
    </location>
</feature>
<dbReference type="Pfam" id="PF00532">
    <property type="entry name" value="Peripla_BP_1"/>
    <property type="match status" value="1"/>
</dbReference>
<dbReference type="AlphaFoldDB" id="A0A4Q9DTA8"/>
<dbReference type="Pfam" id="PF00356">
    <property type="entry name" value="LacI"/>
    <property type="match status" value="1"/>
</dbReference>
<keyword evidence="3" id="KW-0804">Transcription</keyword>
<evidence type="ECO:0000313" key="5">
    <source>
        <dbReference type="EMBL" id="TBL79365.1"/>
    </source>
</evidence>
<dbReference type="OrthoDB" id="9788209at2"/>
<dbReference type="GO" id="GO:0003700">
    <property type="term" value="F:DNA-binding transcription factor activity"/>
    <property type="evidence" value="ECO:0007669"/>
    <property type="project" value="TreeGrafter"/>
</dbReference>
<dbReference type="SUPFAM" id="SSF53822">
    <property type="entry name" value="Periplasmic binding protein-like I"/>
    <property type="match status" value="1"/>
</dbReference>
<evidence type="ECO:0000256" key="3">
    <source>
        <dbReference type="ARBA" id="ARBA00023163"/>
    </source>
</evidence>